<dbReference type="InterPro" id="IPR001789">
    <property type="entry name" value="Sig_transdc_resp-reg_receiver"/>
</dbReference>
<dbReference type="RefSeq" id="WP_310227685.1">
    <property type="nucleotide sequence ID" value="NZ_JAVDWV010000031.1"/>
</dbReference>
<organism evidence="6 7">
    <name type="scientific">Sphingobium xenophagum</name>
    <dbReference type="NCBI Taxonomy" id="121428"/>
    <lineage>
        <taxon>Bacteria</taxon>
        <taxon>Pseudomonadati</taxon>
        <taxon>Pseudomonadota</taxon>
        <taxon>Alphaproteobacteria</taxon>
        <taxon>Sphingomonadales</taxon>
        <taxon>Sphingomonadaceae</taxon>
        <taxon>Sphingobium</taxon>
    </lineage>
</organism>
<accession>A0ABU1X7R2</accession>
<feature type="modified residue" description="4-aspartylphosphate" evidence="3">
    <location>
        <position position="100"/>
    </location>
</feature>
<dbReference type="SUPFAM" id="SSF52172">
    <property type="entry name" value="CheY-like"/>
    <property type="match status" value="1"/>
</dbReference>
<dbReference type="InterPro" id="IPR051015">
    <property type="entry name" value="EvgA-like"/>
</dbReference>
<dbReference type="CDD" id="cd17535">
    <property type="entry name" value="REC_NarL-like"/>
    <property type="match status" value="1"/>
</dbReference>
<dbReference type="InterPro" id="IPR058245">
    <property type="entry name" value="NreC/VraR/RcsB-like_REC"/>
</dbReference>
<dbReference type="InterPro" id="IPR016032">
    <property type="entry name" value="Sig_transdc_resp-reg_C-effctor"/>
</dbReference>
<evidence type="ECO:0000256" key="2">
    <source>
        <dbReference type="ARBA" id="ARBA00023125"/>
    </source>
</evidence>
<dbReference type="Pfam" id="PF00196">
    <property type="entry name" value="GerE"/>
    <property type="match status" value="1"/>
</dbReference>
<reference evidence="6 7" key="1">
    <citation type="submission" date="2023-07" db="EMBL/GenBank/DDBJ databases">
        <title>Sorghum-associated microbial communities from plants grown in Nebraska, USA.</title>
        <authorList>
            <person name="Schachtman D."/>
        </authorList>
    </citation>
    <scope>NUCLEOTIDE SEQUENCE [LARGE SCALE GENOMIC DNA]</scope>
    <source>
        <strain evidence="6 7">4256</strain>
    </source>
</reference>
<sequence>MIVMGRGNYAGQSGRLAVPPIMVDRHGQGGRMQGDDGDLMAEEVMMERVLIIDDHPLVRDGLRSVIAITFDGCAIFEAASMEEALATLDKQSNFDLILLDLHIPDVKRLDGLRLLRSRFPILPVVMISGAFDRAIVREALTAGAAGFIPKSMKRSAIVDALHRVVSGEIYMPDAIEDGPQESPEEADILNRIGSLTPQQRVVLTHLVHGRLNKQIAHDLSVSMTTVKAHVSAILQKLHVFSRTQAVILANRVRFDGDN</sequence>
<keyword evidence="1 3" id="KW-0597">Phosphoprotein</keyword>
<dbReference type="InterPro" id="IPR011006">
    <property type="entry name" value="CheY-like_superfamily"/>
</dbReference>
<name>A0ABU1X7R2_SPHXE</name>
<dbReference type="SMART" id="SM00448">
    <property type="entry name" value="REC"/>
    <property type="match status" value="1"/>
</dbReference>
<comment type="caution">
    <text evidence="6">The sequence shown here is derived from an EMBL/GenBank/DDBJ whole genome shotgun (WGS) entry which is preliminary data.</text>
</comment>
<protein>
    <submittedName>
        <fullName evidence="6">DNA-binding NarL/FixJ family response regulator</fullName>
    </submittedName>
</protein>
<dbReference type="EMBL" id="JAVDWV010000031">
    <property type="protein sequence ID" value="MDR7157162.1"/>
    <property type="molecule type" value="Genomic_DNA"/>
</dbReference>
<dbReference type="PROSITE" id="PS50043">
    <property type="entry name" value="HTH_LUXR_2"/>
    <property type="match status" value="1"/>
</dbReference>
<dbReference type="InterPro" id="IPR000792">
    <property type="entry name" value="Tscrpt_reg_LuxR_C"/>
</dbReference>
<dbReference type="PANTHER" id="PTHR45566:SF1">
    <property type="entry name" value="HTH-TYPE TRANSCRIPTIONAL REGULATOR YHJB-RELATED"/>
    <property type="match status" value="1"/>
</dbReference>
<evidence type="ECO:0000259" key="4">
    <source>
        <dbReference type="PROSITE" id="PS50043"/>
    </source>
</evidence>
<gene>
    <name evidence="6" type="ORF">J2W40_004010</name>
</gene>
<dbReference type="PROSITE" id="PS00622">
    <property type="entry name" value="HTH_LUXR_1"/>
    <property type="match status" value="1"/>
</dbReference>
<evidence type="ECO:0000259" key="5">
    <source>
        <dbReference type="PROSITE" id="PS50110"/>
    </source>
</evidence>
<keyword evidence="7" id="KW-1185">Reference proteome</keyword>
<evidence type="ECO:0000256" key="1">
    <source>
        <dbReference type="ARBA" id="ARBA00022553"/>
    </source>
</evidence>
<dbReference type="GO" id="GO:0003677">
    <property type="term" value="F:DNA binding"/>
    <property type="evidence" value="ECO:0007669"/>
    <property type="project" value="UniProtKB-KW"/>
</dbReference>
<dbReference type="CDD" id="cd06170">
    <property type="entry name" value="LuxR_C_like"/>
    <property type="match status" value="1"/>
</dbReference>
<evidence type="ECO:0000256" key="3">
    <source>
        <dbReference type="PROSITE-ProRule" id="PRU00169"/>
    </source>
</evidence>
<dbReference type="Gene3D" id="3.40.50.2300">
    <property type="match status" value="1"/>
</dbReference>
<dbReference type="PROSITE" id="PS50110">
    <property type="entry name" value="RESPONSE_REGULATORY"/>
    <property type="match status" value="1"/>
</dbReference>
<feature type="domain" description="Response regulatory" evidence="5">
    <location>
        <begin position="48"/>
        <end position="165"/>
    </location>
</feature>
<feature type="domain" description="HTH luxR-type" evidence="4">
    <location>
        <begin position="188"/>
        <end position="253"/>
    </location>
</feature>
<dbReference type="SMART" id="SM00421">
    <property type="entry name" value="HTH_LUXR"/>
    <property type="match status" value="1"/>
</dbReference>
<evidence type="ECO:0000313" key="7">
    <source>
        <dbReference type="Proteomes" id="UP001267638"/>
    </source>
</evidence>
<evidence type="ECO:0000313" key="6">
    <source>
        <dbReference type="EMBL" id="MDR7157162.1"/>
    </source>
</evidence>
<dbReference type="Pfam" id="PF00072">
    <property type="entry name" value="Response_reg"/>
    <property type="match status" value="1"/>
</dbReference>
<proteinExistence type="predicted"/>
<dbReference type="PRINTS" id="PR00038">
    <property type="entry name" value="HTHLUXR"/>
</dbReference>
<keyword evidence="2 6" id="KW-0238">DNA-binding</keyword>
<dbReference type="PANTHER" id="PTHR45566">
    <property type="entry name" value="HTH-TYPE TRANSCRIPTIONAL REGULATOR YHJB-RELATED"/>
    <property type="match status" value="1"/>
</dbReference>
<dbReference type="SUPFAM" id="SSF46894">
    <property type="entry name" value="C-terminal effector domain of the bipartite response regulators"/>
    <property type="match status" value="1"/>
</dbReference>
<dbReference type="Proteomes" id="UP001267638">
    <property type="component" value="Unassembled WGS sequence"/>
</dbReference>